<evidence type="ECO:0000313" key="3">
    <source>
        <dbReference type="EMBL" id="MBS2970220.1"/>
    </source>
</evidence>
<dbReference type="InterPro" id="IPR036513">
    <property type="entry name" value="STAS_dom_sf"/>
</dbReference>
<evidence type="ECO:0000259" key="2">
    <source>
        <dbReference type="PROSITE" id="PS50801"/>
    </source>
</evidence>
<name>A0ABS5LHI8_9BACI</name>
<feature type="coiled-coil region" evidence="1">
    <location>
        <begin position="1"/>
        <end position="28"/>
    </location>
</feature>
<gene>
    <name evidence="3" type="ORF">J9317_15850</name>
</gene>
<dbReference type="Gene3D" id="3.30.750.24">
    <property type="entry name" value="STAS domain"/>
    <property type="match status" value="1"/>
</dbReference>
<keyword evidence="4" id="KW-1185">Reference proteome</keyword>
<comment type="caution">
    <text evidence="3">The sequence shown here is derived from an EMBL/GenBank/DDBJ whole genome shotgun (WGS) entry which is preliminary data.</text>
</comment>
<proteinExistence type="predicted"/>
<dbReference type="SUPFAM" id="SSF52091">
    <property type="entry name" value="SpoIIaa-like"/>
    <property type="match status" value="1"/>
</dbReference>
<dbReference type="Proteomes" id="UP000682403">
    <property type="component" value="Unassembled WGS sequence"/>
</dbReference>
<dbReference type="PROSITE" id="PS50801">
    <property type="entry name" value="STAS"/>
    <property type="match status" value="1"/>
</dbReference>
<sequence length="164" mass="18548">MKGEESELEGLRTEIKALNQKVTDCEQLIKDLSAPIIPSIIPETVLIPFTGRLDADRFELMITKITEYIFSANVNTAVIDFTAISKKEIGEISVFGRYIENLTSTLKLMGVQVLFVGFTPAITQILTESRQAFVKELNTFSSFRTALQYLMKEKGMVFQKINER</sequence>
<dbReference type="CDD" id="cd07041">
    <property type="entry name" value="STAS_RsbR_RsbS_like"/>
    <property type="match status" value="1"/>
</dbReference>
<dbReference type="RefSeq" id="WP_211560188.1">
    <property type="nucleotide sequence ID" value="NZ_JAGVRK010000001.1"/>
</dbReference>
<dbReference type="PANTHER" id="PTHR33745">
    <property type="entry name" value="RSBT ANTAGONIST PROTEIN RSBS-RELATED"/>
    <property type="match status" value="1"/>
</dbReference>
<protein>
    <submittedName>
        <fullName evidence="3">STAS domain-containing protein</fullName>
    </submittedName>
</protein>
<keyword evidence="1" id="KW-0175">Coiled coil</keyword>
<feature type="domain" description="STAS" evidence="2">
    <location>
        <begin position="42"/>
        <end position="150"/>
    </location>
</feature>
<evidence type="ECO:0000256" key="1">
    <source>
        <dbReference type="SAM" id="Coils"/>
    </source>
</evidence>
<reference evidence="3 4" key="1">
    <citation type="submission" date="2021-04" db="EMBL/GenBank/DDBJ databases">
        <title>Metabacillus sp. strain KIGAM252 whole genome sequence.</title>
        <authorList>
            <person name="Seo M.-J."/>
            <person name="Cho E.-S."/>
            <person name="Hwang C.Y."/>
            <person name="Yoon D.J."/>
        </authorList>
    </citation>
    <scope>NUCLEOTIDE SEQUENCE [LARGE SCALE GENOMIC DNA]</scope>
    <source>
        <strain evidence="3 4">KIGAM252</strain>
    </source>
</reference>
<evidence type="ECO:0000313" key="4">
    <source>
        <dbReference type="Proteomes" id="UP000682403"/>
    </source>
</evidence>
<dbReference type="InterPro" id="IPR002645">
    <property type="entry name" value="STAS_dom"/>
</dbReference>
<dbReference type="EMBL" id="JAGVRK010000001">
    <property type="protein sequence ID" value="MBS2970220.1"/>
    <property type="molecule type" value="Genomic_DNA"/>
</dbReference>
<dbReference type="InterPro" id="IPR051932">
    <property type="entry name" value="Bact_StressResp_Reg"/>
</dbReference>
<accession>A0ABS5LHI8</accession>
<organism evidence="3 4">
    <name type="scientific">Metabacillus flavus</name>
    <dbReference type="NCBI Taxonomy" id="2823519"/>
    <lineage>
        <taxon>Bacteria</taxon>
        <taxon>Bacillati</taxon>
        <taxon>Bacillota</taxon>
        <taxon>Bacilli</taxon>
        <taxon>Bacillales</taxon>
        <taxon>Bacillaceae</taxon>
        <taxon>Metabacillus</taxon>
    </lineage>
</organism>